<comment type="caution">
    <text evidence="2">The sequence shown here is derived from an EMBL/GenBank/DDBJ whole genome shotgun (WGS) entry which is preliminary data.</text>
</comment>
<reference evidence="2" key="1">
    <citation type="journal article" date="2014" name="Front. Microbiol.">
        <title>High frequency of phylogenetically diverse reductive dehalogenase-homologous genes in deep subseafloor sedimentary metagenomes.</title>
        <authorList>
            <person name="Kawai M."/>
            <person name="Futagami T."/>
            <person name="Toyoda A."/>
            <person name="Takaki Y."/>
            <person name="Nishi S."/>
            <person name="Hori S."/>
            <person name="Arai W."/>
            <person name="Tsubouchi T."/>
            <person name="Morono Y."/>
            <person name="Uchiyama I."/>
            <person name="Ito T."/>
            <person name="Fujiyama A."/>
            <person name="Inagaki F."/>
            <person name="Takami H."/>
        </authorList>
    </citation>
    <scope>NUCLEOTIDE SEQUENCE</scope>
    <source>
        <strain evidence="2">Expedition CK06-06</strain>
    </source>
</reference>
<dbReference type="EMBL" id="BARW01023222">
    <property type="protein sequence ID" value="GAI93197.1"/>
    <property type="molecule type" value="Genomic_DNA"/>
</dbReference>
<gene>
    <name evidence="2" type="ORF">S12H4_38558</name>
</gene>
<evidence type="ECO:0008006" key="3">
    <source>
        <dbReference type="Google" id="ProtNLM"/>
    </source>
</evidence>
<feature type="transmembrane region" description="Helical" evidence="1">
    <location>
        <begin position="61"/>
        <end position="83"/>
    </location>
</feature>
<dbReference type="InterPro" id="IPR005133">
    <property type="entry name" value="PhaG_MnhG_YufB"/>
</dbReference>
<dbReference type="PANTHER" id="PTHR34703:SF1">
    <property type="entry name" value="ANTIPORTER SUBUNIT MNHG2-RELATED"/>
    <property type="match status" value="1"/>
</dbReference>
<dbReference type="Pfam" id="PF03334">
    <property type="entry name" value="PhaG_MnhG_YufB"/>
    <property type="match status" value="1"/>
</dbReference>
<protein>
    <recommendedName>
        <fullName evidence="3">Na+/H+ antiporter subunit G</fullName>
    </recommendedName>
</protein>
<feature type="transmembrane region" description="Helical" evidence="1">
    <location>
        <begin position="37"/>
        <end position="55"/>
    </location>
</feature>
<proteinExistence type="predicted"/>
<organism evidence="2">
    <name type="scientific">marine sediment metagenome</name>
    <dbReference type="NCBI Taxonomy" id="412755"/>
    <lineage>
        <taxon>unclassified sequences</taxon>
        <taxon>metagenomes</taxon>
        <taxon>ecological metagenomes</taxon>
    </lineage>
</organism>
<feature type="transmembrane region" description="Helical" evidence="1">
    <location>
        <begin position="6"/>
        <end position="25"/>
    </location>
</feature>
<keyword evidence="1" id="KW-0472">Membrane</keyword>
<keyword evidence="1" id="KW-0812">Transmembrane</keyword>
<dbReference type="AlphaFoldDB" id="X1SJI3"/>
<dbReference type="NCBIfam" id="TIGR01300">
    <property type="entry name" value="CPA3_mnhG_phaG"/>
    <property type="match status" value="1"/>
</dbReference>
<evidence type="ECO:0000256" key="1">
    <source>
        <dbReference type="SAM" id="Phobius"/>
    </source>
</evidence>
<dbReference type="GO" id="GO:0015385">
    <property type="term" value="F:sodium:proton antiporter activity"/>
    <property type="evidence" value="ECO:0007669"/>
    <property type="project" value="TreeGrafter"/>
</dbReference>
<accession>X1SJI3</accession>
<name>X1SJI3_9ZZZZ</name>
<dbReference type="PANTHER" id="PTHR34703">
    <property type="entry name" value="ANTIPORTER SUBUNIT MNHG2-RELATED"/>
    <property type="match status" value="1"/>
</dbReference>
<keyword evidence="1" id="KW-1133">Transmembrane helix</keyword>
<evidence type="ECO:0000313" key="2">
    <source>
        <dbReference type="EMBL" id="GAI93197.1"/>
    </source>
</evidence>
<dbReference type="NCBIfam" id="NF009314">
    <property type="entry name" value="PRK12674.1-2"/>
    <property type="match status" value="1"/>
</dbReference>
<sequence length="111" mass="12086">MNELIGFVCFGIGIAFNFFGCLGLLRFPDVYNRLQAGTKCVTFGTVFLLVGALVYTGFNALGIKAVLCLVFILITSPTAAHAISRGAHHSKVKLWKKSVIDIYEEEGEGKK</sequence>